<protein>
    <submittedName>
        <fullName evidence="2">Uncharacterized protein</fullName>
    </submittedName>
</protein>
<feature type="chain" id="PRO_5045479807" evidence="1">
    <location>
        <begin position="20"/>
        <end position="352"/>
    </location>
</feature>
<sequence length="352" mass="40772">MKNLLFAFCSFFAFQISFGQDTLVFDSERISNPRFDSLNYTVGTYHKILHYNDPILYVGVLPYFKSAKTRSMPLTDGEGKNGYLLEGNLIHRLPLYKGHYYSPEWARRMRLTFDAGFMVRMTRDNSSPLLPSNNRFGLGLDYLITSAENQDNAFRNLHVWTSLQVHHYSNGQSDNGFYESTSPLRNKYKNGDFSTNYVRLSLFASKEILNRSLISGSLGYQHDMAMGDLFKLSPELKNSYGLNSLLFSMQWLRRAEYSVKDSPSTRTRYIGQIRQLAFRSEMSYILDSDLDLFPGSNKYRFGIHNYLTYYPWAKGTVGVIAKHYFGRDYLNIRFDDVVNSYQLGLVVDIGRR</sequence>
<keyword evidence="1" id="KW-0732">Signal</keyword>
<dbReference type="EMBL" id="PSKQ01000013">
    <property type="protein sequence ID" value="MBE8719646.1"/>
    <property type="molecule type" value="Genomic_DNA"/>
</dbReference>
<dbReference type="Proteomes" id="UP000618319">
    <property type="component" value="Unassembled WGS sequence"/>
</dbReference>
<comment type="caution">
    <text evidence="2">The sequence shown here is derived from an EMBL/GenBank/DDBJ whole genome shotgun (WGS) entry which is preliminary data.</text>
</comment>
<keyword evidence="3" id="KW-1185">Reference proteome</keyword>
<gene>
    <name evidence="2" type="ORF">C4F40_02765</name>
</gene>
<reference evidence="2 3" key="1">
    <citation type="submission" date="2018-02" db="EMBL/GenBank/DDBJ databases">
        <title>Sphingobacterium KA21.</title>
        <authorList>
            <person name="Vasarhelyi B.M."/>
            <person name="Deshmukh S."/>
            <person name="Balint B."/>
            <person name="Kukolya J."/>
        </authorList>
    </citation>
    <scope>NUCLEOTIDE SEQUENCE [LARGE SCALE GENOMIC DNA]</scope>
    <source>
        <strain evidence="2 3">Ka21</strain>
    </source>
</reference>
<evidence type="ECO:0000313" key="3">
    <source>
        <dbReference type="Proteomes" id="UP000618319"/>
    </source>
</evidence>
<organism evidence="2 3">
    <name type="scientific">Sphingobacterium pedocola</name>
    <dbReference type="NCBI Taxonomy" id="2082722"/>
    <lineage>
        <taxon>Bacteria</taxon>
        <taxon>Pseudomonadati</taxon>
        <taxon>Bacteroidota</taxon>
        <taxon>Sphingobacteriia</taxon>
        <taxon>Sphingobacteriales</taxon>
        <taxon>Sphingobacteriaceae</taxon>
        <taxon>Sphingobacterium</taxon>
    </lineage>
</organism>
<proteinExistence type="predicted"/>
<evidence type="ECO:0000313" key="2">
    <source>
        <dbReference type="EMBL" id="MBE8719646.1"/>
    </source>
</evidence>
<evidence type="ECO:0000256" key="1">
    <source>
        <dbReference type="SAM" id="SignalP"/>
    </source>
</evidence>
<dbReference type="RefSeq" id="WP_196938654.1">
    <property type="nucleotide sequence ID" value="NZ_MU158689.1"/>
</dbReference>
<feature type="signal peptide" evidence="1">
    <location>
        <begin position="1"/>
        <end position="19"/>
    </location>
</feature>
<accession>A0ABR9T2S3</accession>
<name>A0ABR9T2S3_9SPHI</name>